<feature type="region of interest" description="Disordered" evidence="1">
    <location>
        <begin position="76"/>
        <end position="103"/>
    </location>
</feature>
<evidence type="ECO:0000313" key="2">
    <source>
        <dbReference type="EMBL" id="CAF1043955.1"/>
    </source>
</evidence>
<feature type="region of interest" description="Disordered" evidence="1">
    <location>
        <begin position="1"/>
        <end position="23"/>
    </location>
</feature>
<evidence type="ECO:0000313" key="3">
    <source>
        <dbReference type="Proteomes" id="UP000663879"/>
    </source>
</evidence>
<feature type="non-terminal residue" evidence="2">
    <location>
        <position position="103"/>
    </location>
</feature>
<reference evidence="2" key="1">
    <citation type="submission" date="2021-02" db="EMBL/GenBank/DDBJ databases">
        <authorList>
            <person name="Nowell W R."/>
        </authorList>
    </citation>
    <scope>NUCLEOTIDE SEQUENCE</scope>
    <source>
        <strain evidence="2">Ploen Becks lab</strain>
    </source>
</reference>
<accession>A0A814JXV1</accession>
<dbReference type="EMBL" id="CAJNOC010005152">
    <property type="protein sequence ID" value="CAF1043955.1"/>
    <property type="molecule type" value="Genomic_DNA"/>
</dbReference>
<proteinExistence type="predicted"/>
<comment type="caution">
    <text evidence="2">The sequence shown here is derived from an EMBL/GenBank/DDBJ whole genome shotgun (WGS) entry which is preliminary data.</text>
</comment>
<feature type="compositionally biased region" description="Basic and acidic residues" evidence="1">
    <location>
        <begin position="88"/>
        <end position="103"/>
    </location>
</feature>
<sequence length="103" mass="11842">MQNLNNGQKLSSKSHSKSESLLCLNKKNISDKETKKIPMKRNLSKSFNNLIAGFRKTKSNQQNEIVKQVNSLTDIPSDNNNTNKKKEKFISRLKEKLSNKIKH</sequence>
<keyword evidence="3" id="KW-1185">Reference proteome</keyword>
<evidence type="ECO:0000256" key="1">
    <source>
        <dbReference type="SAM" id="MobiDB-lite"/>
    </source>
</evidence>
<gene>
    <name evidence="2" type="ORF">OXX778_LOCUS18490</name>
</gene>
<name>A0A814JXV1_9BILA</name>
<protein>
    <submittedName>
        <fullName evidence="2">Uncharacterized protein</fullName>
    </submittedName>
</protein>
<organism evidence="2 3">
    <name type="scientific">Brachionus calyciflorus</name>
    <dbReference type="NCBI Taxonomy" id="104777"/>
    <lineage>
        <taxon>Eukaryota</taxon>
        <taxon>Metazoa</taxon>
        <taxon>Spiralia</taxon>
        <taxon>Gnathifera</taxon>
        <taxon>Rotifera</taxon>
        <taxon>Eurotatoria</taxon>
        <taxon>Monogononta</taxon>
        <taxon>Pseudotrocha</taxon>
        <taxon>Ploima</taxon>
        <taxon>Brachionidae</taxon>
        <taxon>Brachionus</taxon>
    </lineage>
</organism>
<dbReference type="Proteomes" id="UP000663879">
    <property type="component" value="Unassembled WGS sequence"/>
</dbReference>
<dbReference type="AlphaFoldDB" id="A0A814JXV1"/>